<keyword evidence="2" id="KW-1185">Reference proteome</keyword>
<gene>
    <name evidence="1" type="ORF">MRB53_023526</name>
</gene>
<accession>A0ACC2LA72</accession>
<dbReference type="EMBL" id="CM056815">
    <property type="protein sequence ID" value="KAJ8630203.1"/>
    <property type="molecule type" value="Genomic_DNA"/>
</dbReference>
<evidence type="ECO:0000313" key="1">
    <source>
        <dbReference type="EMBL" id="KAJ8630203.1"/>
    </source>
</evidence>
<organism evidence="1 2">
    <name type="scientific">Persea americana</name>
    <name type="common">Avocado</name>
    <dbReference type="NCBI Taxonomy" id="3435"/>
    <lineage>
        <taxon>Eukaryota</taxon>
        <taxon>Viridiplantae</taxon>
        <taxon>Streptophyta</taxon>
        <taxon>Embryophyta</taxon>
        <taxon>Tracheophyta</taxon>
        <taxon>Spermatophyta</taxon>
        <taxon>Magnoliopsida</taxon>
        <taxon>Magnoliidae</taxon>
        <taxon>Laurales</taxon>
        <taxon>Lauraceae</taxon>
        <taxon>Persea</taxon>
    </lineage>
</organism>
<protein>
    <submittedName>
        <fullName evidence="1">Uncharacterized protein</fullName>
    </submittedName>
</protein>
<proteinExistence type="predicted"/>
<sequence length="321" mass="36442">MADLDISGVALPSGPDGKKRRVCYFYEPTIGDYYYGQGHPMKPHRIRMAHNLIVHYSLHRLMEIHRPFPASPDDISRFHSSDYVEFLASVTPQMQTDAATHGRHLKRFNVGEDCPVFDGLFNFCQASAGGSIGAAVKINRGDADIAVNWAGGLHHAKKCEASGFCYVNDIVLGILELLKVHRMIWSIVSGENEKDWKQERDDLSLSIDEEEDLWTAQILLPKHRLKNRRRPESFRLQQCRGSGTLQKADHRELQRVAARRKRTQALFLNCCRADLAEPHLGSESQKRLSDLGDQRWAIIESQRSQKTADRGSVIATLCRKR</sequence>
<name>A0ACC2LA72_PERAE</name>
<reference evidence="1 2" key="1">
    <citation type="journal article" date="2022" name="Hortic Res">
        <title>A haplotype resolved chromosomal level avocado genome allows analysis of novel avocado genes.</title>
        <authorList>
            <person name="Nath O."/>
            <person name="Fletcher S.J."/>
            <person name="Hayward A."/>
            <person name="Shaw L.M."/>
            <person name="Masouleh A.K."/>
            <person name="Furtado A."/>
            <person name="Henry R.J."/>
            <person name="Mitter N."/>
        </authorList>
    </citation>
    <scope>NUCLEOTIDE SEQUENCE [LARGE SCALE GENOMIC DNA]</scope>
    <source>
        <strain evidence="2">cv. Hass</strain>
    </source>
</reference>
<comment type="caution">
    <text evidence="1">The sequence shown here is derived from an EMBL/GenBank/DDBJ whole genome shotgun (WGS) entry which is preliminary data.</text>
</comment>
<evidence type="ECO:0000313" key="2">
    <source>
        <dbReference type="Proteomes" id="UP001234297"/>
    </source>
</evidence>
<dbReference type="Proteomes" id="UP001234297">
    <property type="component" value="Chromosome 7"/>
</dbReference>